<protein>
    <submittedName>
        <fullName evidence="2">Uncharacterized protein</fullName>
    </submittedName>
</protein>
<feature type="compositionally biased region" description="Basic and acidic residues" evidence="1">
    <location>
        <begin position="73"/>
        <end position="84"/>
    </location>
</feature>
<dbReference type="Proteomes" id="UP000599391">
    <property type="component" value="Unassembled WGS sequence"/>
</dbReference>
<evidence type="ECO:0000313" key="3">
    <source>
        <dbReference type="Proteomes" id="UP000599391"/>
    </source>
</evidence>
<comment type="caution">
    <text evidence="2">The sequence shown here is derived from an EMBL/GenBank/DDBJ whole genome shotgun (WGS) entry which is preliminary data.</text>
</comment>
<feature type="region of interest" description="Disordered" evidence="1">
    <location>
        <begin position="29"/>
        <end position="84"/>
    </location>
</feature>
<evidence type="ECO:0000313" key="2">
    <source>
        <dbReference type="EMBL" id="MBH8553356.1"/>
    </source>
</evidence>
<sequence>MTTQFWVLSRLASAFEKIGTTIFATDIGNGWPLLPNKKKQPSPKQPTPRFPKELSIPDNSEERPPTNLQPIPDRTEERSARSDDSSISFQIIYKVYIAVKSQSSCWQKEIWV</sequence>
<accession>A0A8J7HIU7</accession>
<organism evidence="2 3">
    <name type="scientific">Atlanticothrix silvestris CENA357</name>
    <dbReference type="NCBI Taxonomy" id="1725252"/>
    <lineage>
        <taxon>Bacteria</taxon>
        <taxon>Bacillati</taxon>
        <taxon>Cyanobacteriota</taxon>
        <taxon>Cyanophyceae</taxon>
        <taxon>Nostocales</taxon>
        <taxon>Nodulariaceae</taxon>
        <taxon>Atlanticothrix</taxon>
        <taxon>Atlanticothrix silvestris</taxon>
    </lineage>
</organism>
<dbReference type="EMBL" id="JAECZB010000030">
    <property type="protein sequence ID" value="MBH8553356.1"/>
    <property type="molecule type" value="Genomic_DNA"/>
</dbReference>
<dbReference type="RefSeq" id="WP_214439645.1">
    <property type="nucleotide sequence ID" value="NZ_JAECZB010000030.1"/>
</dbReference>
<proteinExistence type="predicted"/>
<reference evidence="2 3" key="1">
    <citation type="journal article" date="2021" name="Int. J. Syst. Evol. Microbiol.">
        <title>Amazonocrinis nigriterrae gen. nov., sp. nov., Atlanticothrix silvestris gen. nov., sp. nov. and Dendronalium phyllosphericum gen. nov., sp. nov., nostocacean cyanobacteria from Brazilian environments.</title>
        <authorList>
            <person name="Alvarenga D.O."/>
            <person name="Andreote A.P.D."/>
            <person name="Branco L.H.Z."/>
            <person name="Delbaje E."/>
            <person name="Cruz R.B."/>
            <person name="Varani A.M."/>
            <person name="Fiore M.F."/>
        </authorList>
    </citation>
    <scope>NUCLEOTIDE SEQUENCE [LARGE SCALE GENOMIC DNA]</scope>
    <source>
        <strain evidence="2 3">CENA357</strain>
    </source>
</reference>
<keyword evidence="3" id="KW-1185">Reference proteome</keyword>
<name>A0A8J7HIU7_9CYAN</name>
<evidence type="ECO:0000256" key="1">
    <source>
        <dbReference type="SAM" id="MobiDB-lite"/>
    </source>
</evidence>
<gene>
    <name evidence="2" type="ORF">I8751_13425</name>
</gene>
<dbReference type="AlphaFoldDB" id="A0A8J7HIU7"/>